<keyword evidence="1" id="KW-0812">Transmembrane</keyword>
<gene>
    <name evidence="2" type="ORF">ACFYM3_01315</name>
</gene>
<name>A0ABW6L446_9ACTN</name>
<reference evidence="2 3" key="1">
    <citation type="submission" date="2024-10" db="EMBL/GenBank/DDBJ databases">
        <title>The Natural Products Discovery Center: Release of the First 8490 Sequenced Strains for Exploring Actinobacteria Biosynthetic Diversity.</title>
        <authorList>
            <person name="Kalkreuter E."/>
            <person name="Kautsar S.A."/>
            <person name="Yang D."/>
            <person name="Bader C.D."/>
            <person name="Teijaro C.N."/>
            <person name="Fluegel L."/>
            <person name="Davis C.M."/>
            <person name="Simpson J.R."/>
            <person name="Lauterbach L."/>
            <person name="Steele A.D."/>
            <person name="Gui C."/>
            <person name="Meng S."/>
            <person name="Li G."/>
            <person name="Viehrig K."/>
            <person name="Ye F."/>
            <person name="Su P."/>
            <person name="Kiefer A.F."/>
            <person name="Nichols A."/>
            <person name="Cepeda A.J."/>
            <person name="Yan W."/>
            <person name="Fan B."/>
            <person name="Jiang Y."/>
            <person name="Adhikari A."/>
            <person name="Zheng C.-J."/>
            <person name="Schuster L."/>
            <person name="Cowan T.M."/>
            <person name="Smanski M.J."/>
            <person name="Chevrette M.G."/>
            <person name="De Carvalho L.P.S."/>
            <person name="Shen B."/>
        </authorList>
    </citation>
    <scope>NUCLEOTIDE SEQUENCE [LARGE SCALE GENOMIC DNA]</scope>
    <source>
        <strain evidence="2 3">NPDC007066</strain>
    </source>
</reference>
<sequence>MPLLIAFASLLSGDALTDIVSCAILGIHGTIQVVVLAALRARLKGRRPAAEFTLGRWGLVVTVAALVHGILAVIDICWARTPEKAWWAKLDRPVVRRRDAGGGLPALHVHDAPLRPG</sequence>
<organism evidence="2 3">
    <name type="scientific">Streptomyces massasporeus</name>
    <dbReference type="NCBI Taxonomy" id="67324"/>
    <lineage>
        <taxon>Bacteria</taxon>
        <taxon>Bacillati</taxon>
        <taxon>Actinomycetota</taxon>
        <taxon>Actinomycetes</taxon>
        <taxon>Kitasatosporales</taxon>
        <taxon>Streptomycetaceae</taxon>
        <taxon>Streptomyces</taxon>
    </lineage>
</organism>
<dbReference type="EMBL" id="JBIAFP010000001">
    <property type="protein sequence ID" value="MFE9223274.1"/>
    <property type="molecule type" value="Genomic_DNA"/>
</dbReference>
<proteinExistence type="predicted"/>
<keyword evidence="1" id="KW-1133">Transmembrane helix</keyword>
<protein>
    <submittedName>
        <fullName evidence="2">Uncharacterized protein</fullName>
    </submittedName>
</protein>
<dbReference type="Proteomes" id="UP001601288">
    <property type="component" value="Unassembled WGS sequence"/>
</dbReference>
<accession>A0ABW6L446</accession>
<dbReference type="RefSeq" id="WP_358280939.1">
    <property type="nucleotide sequence ID" value="NZ_JBEYGJ010000009.1"/>
</dbReference>
<evidence type="ECO:0000256" key="1">
    <source>
        <dbReference type="SAM" id="Phobius"/>
    </source>
</evidence>
<comment type="caution">
    <text evidence="2">The sequence shown here is derived from an EMBL/GenBank/DDBJ whole genome shotgun (WGS) entry which is preliminary data.</text>
</comment>
<evidence type="ECO:0000313" key="3">
    <source>
        <dbReference type="Proteomes" id="UP001601288"/>
    </source>
</evidence>
<evidence type="ECO:0000313" key="2">
    <source>
        <dbReference type="EMBL" id="MFE9223274.1"/>
    </source>
</evidence>
<feature type="transmembrane region" description="Helical" evidence="1">
    <location>
        <begin position="25"/>
        <end position="43"/>
    </location>
</feature>
<feature type="transmembrane region" description="Helical" evidence="1">
    <location>
        <begin position="55"/>
        <end position="74"/>
    </location>
</feature>
<keyword evidence="3" id="KW-1185">Reference proteome</keyword>
<keyword evidence="1" id="KW-0472">Membrane</keyword>